<feature type="domain" description="NlpC/P60" evidence="7">
    <location>
        <begin position="279"/>
        <end position="410"/>
    </location>
</feature>
<dbReference type="InterPro" id="IPR000064">
    <property type="entry name" value="NLP_P60_dom"/>
</dbReference>
<evidence type="ECO:0000256" key="5">
    <source>
        <dbReference type="SAM" id="Coils"/>
    </source>
</evidence>
<feature type="compositionally biased region" description="Pro residues" evidence="6">
    <location>
        <begin position="409"/>
        <end position="479"/>
    </location>
</feature>
<dbReference type="InterPro" id="IPR038765">
    <property type="entry name" value="Papain-like_cys_pep_sf"/>
</dbReference>
<evidence type="ECO:0000313" key="8">
    <source>
        <dbReference type="EMBL" id="BCB80990.1"/>
    </source>
</evidence>
<dbReference type="RefSeq" id="WP_232072267.1">
    <property type="nucleotide sequence ID" value="NZ_AP022870.1"/>
</dbReference>
<accession>A0A6F8Y4K6</accession>
<dbReference type="PANTHER" id="PTHR47053:SF1">
    <property type="entry name" value="MUREIN DD-ENDOPEPTIDASE MEPH-RELATED"/>
    <property type="match status" value="1"/>
</dbReference>
<comment type="similarity">
    <text evidence="1">Belongs to the peptidase C40 family.</text>
</comment>
<dbReference type="PRINTS" id="PR01217">
    <property type="entry name" value="PRICHEXTENSN"/>
</dbReference>
<reference evidence="8 9" key="2">
    <citation type="submission" date="2020-03" db="EMBL/GenBank/DDBJ databases">
        <authorList>
            <person name="Ichikawa N."/>
            <person name="Kimura A."/>
            <person name="Kitahashi Y."/>
            <person name="Uohara A."/>
        </authorList>
    </citation>
    <scope>NUCLEOTIDE SEQUENCE [LARGE SCALE GENOMIC DNA]</scope>
    <source>
        <strain evidence="8 9">NBRC 107702</strain>
    </source>
</reference>
<dbReference type="Gene3D" id="3.90.1720.10">
    <property type="entry name" value="endopeptidase domain like (from Nostoc punctiforme)"/>
    <property type="match status" value="1"/>
</dbReference>
<feature type="compositionally biased region" description="Basic residues" evidence="6">
    <location>
        <begin position="480"/>
        <end position="508"/>
    </location>
</feature>
<evidence type="ECO:0000256" key="4">
    <source>
        <dbReference type="ARBA" id="ARBA00022807"/>
    </source>
</evidence>
<name>A0A6F8Y4K6_9ACTN</name>
<evidence type="ECO:0000313" key="9">
    <source>
        <dbReference type="Proteomes" id="UP000502508"/>
    </source>
</evidence>
<feature type="region of interest" description="Disordered" evidence="6">
    <location>
        <begin position="1"/>
        <end position="31"/>
    </location>
</feature>
<organism evidence="8 9">
    <name type="scientific">Phytohabitans flavus</name>
    <dbReference type="NCBI Taxonomy" id="1076124"/>
    <lineage>
        <taxon>Bacteria</taxon>
        <taxon>Bacillati</taxon>
        <taxon>Actinomycetota</taxon>
        <taxon>Actinomycetes</taxon>
        <taxon>Micromonosporales</taxon>
        <taxon>Micromonosporaceae</taxon>
    </lineage>
</organism>
<dbReference type="GO" id="GO:0008234">
    <property type="term" value="F:cysteine-type peptidase activity"/>
    <property type="evidence" value="ECO:0007669"/>
    <property type="project" value="UniProtKB-KW"/>
</dbReference>
<protein>
    <recommendedName>
        <fullName evidence="7">NlpC/P60 domain-containing protein</fullName>
    </recommendedName>
</protein>
<keyword evidence="5" id="KW-0175">Coiled coil</keyword>
<dbReference type="EMBL" id="AP022870">
    <property type="protein sequence ID" value="BCB80990.1"/>
    <property type="molecule type" value="Genomic_DNA"/>
</dbReference>
<sequence>MGTRAAGRCAYGEAQGQASGAPGRVHQSRPPATGLVRHARRRCGCRASGPGLCRAHAQHGPRRGCSAPACRLVPAARRQRAAPWQYVYAAPSATGPLAAQIYNAETEIGLLSEDLLKKREEQAQARTDLAIAHRQLDEARVAVAEAEADAESAAAQAIKEAAELPPGAFGSDLHGLSELGRIQRGESSTAKSDAAEHEVARAKDAERVAQEAYNTALGKEQSLVGQFNTIEATLKTKEAALAEVKERNSAQLAVIEREREAQEAKLSEGFLNADNIAGMAADPRAIKAVNFALGELGKPYVWGTEGPNTYDCSGLMWAAYRYAGYQLPRVSRDQYAATRSRSVSTSAMLPGDLVFFSSNGTASGIHHVGMYLGEGRMVHAPNSREKVKVSTVWYSRLFAATRIYGAVPAPPDLPPTAPPTNPPSTTPPPTTNPPATTPPTTTPPTTPPPTTPGEPTTPPETPPPTTPGEPTTPPESPPPPRRRNRPRRRRRRRPTRRVPRPRSRRPSPRRPAPAKPPRPLPRPSPMCPLRPTLPPERARLADGSVRIVDGLGRRKWVVGQVAAHNPTPGVRAPGDVAR</sequence>
<dbReference type="Proteomes" id="UP000502508">
    <property type="component" value="Chromosome"/>
</dbReference>
<evidence type="ECO:0000256" key="1">
    <source>
        <dbReference type="ARBA" id="ARBA00007074"/>
    </source>
</evidence>
<keyword evidence="4" id="KW-0788">Thiol protease</keyword>
<gene>
    <name evidence="8" type="ORF">Pflav_074000</name>
</gene>
<dbReference type="AlphaFoldDB" id="A0A6F8Y4K6"/>
<reference evidence="8 9" key="1">
    <citation type="submission" date="2020-03" db="EMBL/GenBank/DDBJ databases">
        <title>Whole genome shotgun sequence of Phytohabitans flavus NBRC 107702.</title>
        <authorList>
            <person name="Komaki H."/>
            <person name="Tamura T."/>
        </authorList>
    </citation>
    <scope>NUCLEOTIDE SEQUENCE [LARGE SCALE GENOMIC DNA]</scope>
    <source>
        <strain evidence="8 9">NBRC 107702</strain>
    </source>
</reference>
<feature type="coiled-coil region" evidence="5">
    <location>
        <begin position="227"/>
        <end position="265"/>
    </location>
</feature>
<evidence type="ECO:0000259" key="7">
    <source>
        <dbReference type="PROSITE" id="PS51935"/>
    </source>
</evidence>
<dbReference type="PROSITE" id="PS51935">
    <property type="entry name" value="NLPC_P60"/>
    <property type="match status" value="1"/>
</dbReference>
<dbReference type="SUPFAM" id="SSF54001">
    <property type="entry name" value="Cysteine proteinases"/>
    <property type="match status" value="1"/>
</dbReference>
<dbReference type="PANTHER" id="PTHR47053">
    <property type="entry name" value="MUREIN DD-ENDOPEPTIDASE MEPH-RELATED"/>
    <property type="match status" value="1"/>
</dbReference>
<dbReference type="KEGG" id="pfla:Pflav_074000"/>
<dbReference type="Pfam" id="PF00877">
    <property type="entry name" value="NLPC_P60"/>
    <property type="match status" value="1"/>
</dbReference>
<evidence type="ECO:0000256" key="3">
    <source>
        <dbReference type="ARBA" id="ARBA00022801"/>
    </source>
</evidence>
<feature type="compositionally biased region" description="Pro residues" evidence="6">
    <location>
        <begin position="509"/>
        <end position="534"/>
    </location>
</feature>
<evidence type="ECO:0000256" key="2">
    <source>
        <dbReference type="ARBA" id="ARBA00022670"/>
    </source>
</evidence>
<proteinExistence type="inferred from homology"/>
<keyword evidence="2" id="KW-0645">Protease</keyword>
<keyword evidence="3" id="KW-0378">Hydrolase</keyword>
<keyword evidence="9" id="KW-1185">Reference proteome</keyword>
<feature type="region of interest" description="Disordered" evidence="6">
    <location>
        <begin position="409"/>
        <end position="536"/>
    </location>
</feature>
<dbReference type="InterPro" id="IPR051202">
    <property type="entry name" value="Peptidase_C40"/>
</dbReference>
<feature type="coiled-coil region" evidence="5">
    <location>
        <begin position="129"/>
        <end position="156"/>
    </location>
</feature>
<evidence type="ECO:0000256" key="6">
    <source>
        <dbReference type="SAM" id="MobiDB-lite"/>
    </source>
</evidence>
<dbReference type="GO" id="GO:0006508">
    <property type="term" value="P:proteolysis"/>
    <property type="evidence" value="ECO:0007669"/>
    <property type="project" value="UniProtKB-KW"/>
</dbReference>